<accession>A0AA89BGC1</accession>
<evidence type="ECO:0000256" key="3">
    <source>
        <dbReference type="ARBA" id="ARBA00022490"/>
    </source>
</evidence>
<protein>
    <recommendedName>
        <fullName evidence="10">Coatomer subunit beta</fullName>
    </recommendedName>
    <alternativeName>
        <fullName evidence="10">Beta-coat protein</fullName>
    </alternativeName>
</protein>
<evidence type="ECO:0000259" key="13">
    <source>
        <dbReference type="Pfam" id="PF14806"/>
    </source>
</evidence>
<dbReference type="Pfam" id="PF07718">
    <property type="entry name" value="Coatamer_beta_C"/>
    <property type="match status" value="1"/>
</dbReference>
<feature type="domain" description="Coatomer beta subunit C-terminal" evidence="12">
    <location>
        <begin position="662"/>
        <end position="793"/>
    </location>
</feature>
<dbReference type="EMBL" id="JAVXUP010000171">
    <property type="protein sequence ID" value="KAK3035552.1"/>
    <property type="molecule type" value="Genomic_DNA"/>
</dbReference>
<keyword evidence="3 10" id="KW-0963">Cytoplasm</keyword>
<comment type="subunit">
    <text evidence="10">Oligomeric complex that consists of at least the alpha, beta, beta', gamma, delta, epsilon and zeta subunits.</text>
</comment>
<dbReference type="InterPro" id="IPR016024">
    <property type="entry name" value="ARM-type_fold"/>
</dbReference>
<dbReference type="GO" id="GO:0006888">
    <property type="term" value="P:endoplasmic reticulum to Golgi vesicle-mediated transport"/>
    <property type="evidence" value="ECO:0007669"/>
    <property type="project" value="TreeGrafter"/>
</dbReference>
<feature type="domain" description="Clathrin/coatomer adaptor adaptin-like N-terminal" evidence="11">
    <location>
        <begin position="28"/>
        <end position="471"/>
    </location>
</feature>
<keyword evidence="6 10" id="KW-0653">Protein transport</keyword>
<dbReference type="InterPro" id="IPR029446">
    <property type="entry name" value="COPB1_appendage_platform_dom"/>
</dbReference>
<dbReference type="GO" id="GO:0030126">
    <property type="term" value="C:COPI vesicle coat"/>
    <property type="evidence" value="ECO:0007669"/>
    <property type="project" value="InterPro"/>
</dbReference>
<evidence type="ECO:0000256" key="1">
    <source>
        <dbReference type="ARBA" id="ARBA00004255"/>
    </source>
</evidence>
<dbReference type="InterPro" id="IPR011989">
    <property type="entry name" value="ARM-like"/>
</dbReference>
<dbReference type="InterPro" id="IPR002553">
    <property type="entry name" value="Clathrin/coatomer_adapt-like_N"/>
</dbReference>
<reference evidence="14" key="1">
    <citation type="submission" date="2022-12" db="EMBL/GenBank/DDBJ databases">
        <title>Draft genome assemblies for two species of Escallonia (Escalloniales).</title>
        <authorList>
            <person name="Chanderbali A."/>
            <person name="Dervinis C."/>
            <person name="Anghel I."/>
            <person name="Soltis D."/>
            <person name="Soltis P."/>
            <person name="Zapata F."/>
        </authorList>
    </citation>
    <scope>NUCLEOTIDE SEQUENCE</scope>
    <source>
        <strain evidence="14">UCBG64.0493</strain>
        <tissue evidence="14">Leaf</tissue>
    </source>
</reference>
<name>A0AA89BGC1_9ASTE</name>
<keyword evidence="15" id="KW-1185">Reference proteome</keyword>
<dbReference type="InterPro" id="IPR011710">
    <property type="entry name" value="Coatomer_bsu_C"/>
</dbReference>
<keyword evidence="7 10" id="KW-0333">Golgi apparatus</keyword>
<evidence type="ECO:0000256" key="10">
    <source>
        <dbReference type="PIRNR" id="PIRNR005727"/>
    </source>
</evidence>
<comment type="caution">
    <text evidence="14">The sequence shown here is derived from an EMBL/GenBank/DDBJ whole genome shotgun (WGS) entry which is preliminary data.</text>
</comment>
<gene>
    <name evidence="14" type="ORF">RJ639_034757</name>
</gene>
<dbReference type="SUPFAM" id="SSF48371">
    <property type="entry name" value="ARM repeat"/>
    <property type="match status" value="1"/>
</dbReference>
<dbReference type="InterPro" id="IPR016460">
    <property type="entry name" value="COPB1"/>
</dbReference>
<dbReference type="AlphaFoldDB" id="A0AA89BGC1"/>
<evidence type="ECO:0000256" key="8">
    <source>
        <dbReference type="ARBA" id="ARBA00023136"/>
    </source>
</evidence>
<keyword evidence="9 10" id="KW-0968">Cytoplasmic vesicle</keyword>
<evidence type="ECO:0000256" key="7">
    <source>
        <dbReference type="ARBA" id="ARBA00023034"/>
    </source>
</evidence>
<evidence type="ECO:0000256" key="6">
    <source>
        <dbReference type="ARBA" id="ARBA00022927"/>
    </source>
</evidence>
<dbReference type="PIRSF" id="PIRSF005727">
    <property type="entry name" value="Coatomer_beta_subunit"/>
    <property type="match status" value="1"/>
</dbReference>
<dbReference type="GO" id="GO:0005198">
    <property type="term" value="F:structural molecule activity"/>
    <property type="evidence" value="ECO:0007669"/>
    <property type="project" value="InterPro"/>
</dbReference>
<evidence type="ECO:0000256" key="2">
    <source>
        <dbReference type="ARBA" id="ARBA00022448"/>
    </source>
</evidence>
<keyword evidence="5 10" id="KW-0931">ER-Golgi transport</keyword>
<organism evidence="14 15">
    <name type="scientific">Escallonia herrerae</name>
    <dbReference type="NCBI Taxonomy" id="1293975"/>
    <lineage>
        <taxon>Eukaryota</taxon>
        <taxon>Viridiplantae</taxon>
        <taxon>Streptophyta</taxon>
        <taxon>Embryophyta</taxon>
        <taxon>Tracheophyta</taxon>
        <taxon>Spermatophyta</taxon>
        <taxon>Magnoliopsida</taxon>
        <taxon>eudicotyledons</taxon>
        <taxon>Gunneridae</taxon>
        <taxon>Pentapetalae</taxon>
        <taxon>asterids</taxon>
        <taxon>campanulids</taxon>
        <taxon>Escalloniales</taxon>
        <taxon>Escalloniaceae</taxon>
        <taxon>Escallonia</taxon>
    </lineage>
</organism>
<evidence type="ECO:0000256" key="4">
    <source>
        <dbReference type="ARBA" id="ARBA00022737"/>
    </source>
</evidence>
<dbReference type="PANTHER" id="PTHR10635:SF0">
    <property type="entry name" value="COATOMER SUBUNIT BETA"/>
    <property type="match status" value="1"/>
</dbReference>
<comment type="function">
    <text evidence="10">The coatomer is a cytosolic protein complex that binds to dilysine motifs and reversibly associates with Golgi non-clathrin-coated vesicles, which further mediate biosynthetic protein transport from the ER, via the Golgi up to the trans Golgi network. Coatomer complex is required for budding from Golgi membranes, and is essential for the retrograde Golgi-to-ER transport of dilysine-tagged proteins.</text>
</comment>
<dbReference type="GO" id="GO:0000139">
    <property type="term" value="C:Golgi membrane"/>
    <property type="evidence" value="ECO:0007669"/>
    <property type="project" value="UniProtKB-SubCell"/>
</dbReference>
<dbReference type="GO" id="GO:0006886">
    <property type="term" value="P:intracellular protein transport"/>
    <property type="evidence" value="ECO:0007669"/>
    <property type="project" value="InterPro"/>
</dbReference>
<evidence type="ECO:0000313" key="15">
    <source>
        <dbReference type="Proteomes" id="UP001188597"/>
    </source>
</evidence>
<keyword evidence="8 10" id="KW-0472">Membrane</keyword>
<keyword evidence="4" id="KW-0677">Repeat</keyword>
<dbReference type="PANTHER" id="PTHR10635">
    <property type="entry name" value="COATOMER SUBUNIT BETA"/>
    <property type="match status" value="1"/>
</dbReference>
<evidence type="ECO:0000313" key="14">
    <source>
        <dbReference type="EMBL" id="KAK3035552.1"/>
    </source>
</evidence>
<evidence type="ECO:0000259" key="12">
    <source>
        <dbReference type="Pfam" id="PF07718"/>
    </source>
</evidence>
<dbReference type="Proteomes" id="UP001188597">
    <property type="component" value="Unassembled WGS sequence"/>
</dbReference>
<evidence type="ECO:0000256" key="5">
    <source>
        <dbReference type="ARBA" id="ARBA00022892"/>
    </source>
</evidence>
<evidence type="ECO:0000256" key="9">
    <source>
        <dbReference type="ARBA" id="ARBA00023329"/>
    </source>
</evidence>
<feature type="domain" description="Coatomer beta subunit appendage platform" evidence="13">
    <location>
        <begin position="805"/>
        <end position="945"/>
    </location>
</feature>
<dbReference type="GO" id="GO:0006891">
    <property type="term" value="P:intra-Golgi vesicle-mediated transport"/>
    <property type="evidence" value="ECO:0007669"/>
    <property type="project" value="TreeGrafter"/>
</dbReference>
<comment type="subcellular location">
    <subcellularLocation>
        <location evidence="10">Cytoplasm</location>
    </subcellularLocation>
    <subcellularLocation>
        <location evidence="1 10">Golgi apparatus membrane</location>
        <topology evidence="1 10">Peripheral membrane protein</topology>
        <orientation evidence="1 10">Cytoplasmic side</orientation>
    </subcellularLocation>
    <subcellularLocation>
        <location evidence="10">Cytoplasmic vesicle</location>
        <location evidence="10">COPI-coated vesicle membrane</location>
        <topology evidence="10">Peripheral membrane protein</topology>
        <orientation evidence="10">Cytoplasmic side</orientation>
    </subcellularLocation>
</comment>
<dbReference type="Pfam" id="PF14806">
    <property type="entry name" value="Coatomer_b_Cpla"/>
    <property type="match status" value="1"/>
</dbReference>
<evidence type="ECO:0000259" key="11">
    <source>
        <dbReference type="Pfam" id="PF01602"/>
    </source>
</evidence>
<dbReference type="Pfam" id="PF01602">
    <property type="entry name" value="Adaptin_N"/>
    <property type="match status" value="1"/>
</dbReference>
<keyword evidence="2 10" id="KW-0813">Transport</keyword>
<proteinExistence type="predicted"/>
<sequence>MEKPCTLLLKYDNKTPAMVINSVLEGHDVPAKIDAMKQAIALLLSGVAMPDPFITVVRYVLSSEDHKLQKLLLLYLEIVEKTDSRGEMLGEMILICQTLMNNLNHPNEYIRGVTLRFLCRLDEAEVIEPLIPSVVLNLDHKCAFVRRNAILALMSIYRFSVGKQLVDNSPDLIEKVFEKEYDHSARRNAFHFLVNFAEERAVNYVLSRVHAVDYWRKELQMEVLHLIRNVWRDNRGVKEKYVQIILSLLGARSVAVTYECAGTIVSLSLAPEVMREAAKTYCQLLISQSDNNVKLIVLDRISELKESHREVMVDMVMDIIRATSSPSLDVCRKTVEIVLDLVTRRNIHEVVLVLKKEVMRTQSADIEKNDDYQQMLVKAIHSCAVKYPEVAGSVVHLLMDFLGDSNVDLATDVVVFVRDIAETNPTLRTFVVRRILDKLDRICTARVCSCALWIIGVYCMSLVEVESGIATIMQCLGDTPFYTVSEEEESGDALKNSQVVKSTTLSSAIPAILADGTYATQSAVSPLTAVQESLASNGNLRTQITTGDFSLAAMVASTLTKLVLRLEEVQPLKVEINKATAQALLSMVYILQLGKSSFLPCPIDDDSYDMIVLCTRLLCNTGGQVRKTWLQSSRLSFASMLADKQFHEAAEIRKAQLSHAQPDDRIDFYNLKGRKGTNQVELEADLKSVTGKFLRDYDGGNNLNCIFQLTGVGDPVYAEAYVTVHDHDIVLDVTLINRTKKTLQNVCLELETKGDLKLVECPQDYTLGPKSSKQIRAKIKVSSTKAGRIFGNIDSVFSNVREGIIIVLNEIHIDVMKFIFPSTCADVSFRTMWAEFGWESKVTVRTSTQDEKELLNCIMKATNAKCISSPFSVGISNISILVIGRRSTLEGECGFLAANLYAKSVFGEDALIHLSIEKNSDILPNGRIRIRSKTRGIVQSLGDRMMEEFGRA</sequence>
<dbReference type="Gene3D" id="1.25.10.10">
    <property type="entry name" value="Leucine-rich Repeat Variant"/>
    <property type="match status" value="1"/>
</dbReference>